<protein>
    <submittedName>
        <fullName evidence="2">Septin SHS1</fullName>
    </submittedName>
</protein>
<dbReference type="KEGG" id="slb:AWJ20_1090"/>
<evidence type="ECO:0000313" key="2">
    <source>
        <dbReference type="EMBL" id="ANB12818.1"/>
    </source>
</evidence>
<evidence type="ECO:0000259" key="1">
    <source>
        <dbReference type="PROSITE" id="PS51719"/>
    </source>
</evidence>
<dbReference type="GeneID" id="30032854"/>
<evidence type="ECO:0000313" key="3">
    <source>
        <dbReference type="Proteomes" id="UP000189580"/>
    </source>
</evidence>
<dbReference type="Pfam" id="PF00735">
    <property type="entry name" value="Septin"/>
    <property type="match status" value="1"/>
</dbReference>
<sequence length="168" mass="19277">MNDINHFKIPIYDFPVGINDDVETVQECRALQAMIPFAVVGREKVFFCENEHEYVHGREYPWGFVRIDDPDQSDFAALRSVLFGSHLTEFRELTHDRLYEKYRTEKLQLVGTRGAVPSSPGIDTNILLNGVTGSTHTLGDLVKDRELDDNSQLQRFQRDSDDKTPTMV</sequence>
<dbReference type="PANTHER" id="PTHR18884">
    <property type="entry name" value="SEPTIN"/>
    <property type="match status" value="1"/>
</dbReference>
<keyword evidence="3" id="KW-1185">Reference proteome</keyword>
<dbReference type="EMBL" id="CP014501">
    <property type="protein sequence ID" value="ANB12818.1"/>
    <property type="molecule type" value="Genomic_DNA"/>
</dbReference>
<feature type="domain" description="Septin-type G" evidence="1">
    <location>
        <begin position="1"/>
        <end position="109"/>
    </location>
</feature>
<dbReference type="InterPro" id="IPR027417">
    <property type="entry name" value="P-loop_NTPase"/>
</dbReference>
<dbReference type="Gene3D" id="3.40.50.300">
    <property type="entry name" value="P-loop containing nucleotide triphosphate hydrolases"/>
    <property type="match status" value="1"/>
</dbReference>
<name>A0A161HLA9_9ASCO</name>
<dbReference type="GO" id="GO:0005525">
    <property type="term" value="F:GTP binding"/>
    <property type="evidence" value="ECO:0007669"/>
    <property type="project" value="InterPro"/>
</dbReference>
<organism evidence="2 3">
    <name type="scientific">Sugiyamaella lignohabitans</name>
    <dbReference type="NCBI Taxonomy" id="796027"/>
    <lineage>
        <taxon>Eukaryota</taxon>
        <taxon>Fungi</taxon>
        <taxon>Dikarya</taxon>
        <taxon>Ascomycota</taxon>
        <taxon>Saccharomycotina</taxon>
        <taxon>Dipodascomycetes</taxon>
        <taxon>Dipodascales</taxon>
        <taxon>Trichomonascaceae</taxon>
        <taxon>Sugiyamaella</taxon>
    </lineage>
</organism>
<dbReference type="PROSITE" id="PS51719">
    <property type="entry name" value="G_SEPTIN"/>
    <property type="match status" value="1"/>
</dbReference>
<dbReference type="RefSeq" id="XP_018735295.1">
    <property type="nucleotide sequence ID" value="XM_018877943.1"/>
</dbReference>
<proteinExistence type="predicted"/>
<dbReference type="OrthoDB" id="416553at2759"/>
<reference evidence="2 3" key="1">
    <citation type="submission" date="2016-02" db="EMBL/GenBank/DDBJ databases">
        <title>Complete genome sequence and transcriptome regulation of the pentose utilising yeast Sugiyamaella lignohabitans.</title>
        <authorList>
            <person name="Bellasio M."/>
            <person name="Peymann A."/>
            <person name="Valli M."/>
            <person name="Sipitzky M."/>
            <person name="Graf A."/>
            <person name="Sauer M."/>
            <person name="Marx H."/>
            <person name="Mattanovich D."/>
        </authorList>
    </citation>
    <scope>NUCLEOTIDE SEQUENCE [LARGE SCALE GENOMIC DNA]</scope>
    <source>
        <strain evidence="2 3">CBS 10342</strain>
    </source>
</reference>
<dbReference type="InterPro" id="IPR030379">
    <property type="entry name" value="G_SEPTIN_dom"/>
</dbReference>
<dbReference type="AlphaFoldDB" id="A0A161HLA9"/>
<accession>A0A161HLA9</accession>
<gene>
    <name evidence="2" type="primary">SHS1</name>
    <name evidence="2" type="ORF">AWJ20_1090</name>
</gene>
<dbReference type="Proteomes" id="UP000189580">
    <property type="component" value="Chromosome a"/>
</dbReference>